<dbReference type="SMART" id="SM00490">
    <property type="entry name" value="HELICc"/>
    <property type="match status" value="1"/>
</dbReference>
<dbReference type="InterPro" id="IPR014001">
    <property type="entry name" value="Helicase_ATP-bd"/>
</dbReference>
<dbReference type="InterPro" id="IPR001650">
    <property type="entry name" value="Helicase_C-like"/>
</dbReference>
<dbReference type="SUPFAM" id="SSF52540">
    <property type="entry name" value="P-loop containing nucleoside triphosphate hydrolases"/>
    <property type="match status" value="1"/>
</dbReference>
<feature type="region of interest" description="Disordered" evidence="5">
    <location>
        <begin position="567"/>
        <end position="622"/>
    </location>
</feature>
<evidence type="ECO:0000313" key="8">
    <source>
        <dbReference type="EMBL" id="MBM7280611.1"/>
    </source>
</evidence>
<dbReference type="InterPro" id="IPR027417">
    <property type="entry name" value="P-loop_NTPase"/>
</dbReference>
<dbReference type="GO" id="GO:0003677">
    <property type="term" value="F:DNA binding"/>
    <property type="evidence" value="ECO:0007669"/>
    <property type="project" value="InterPro"/>
</dbReference>
<feature type="compositionally biased region" description="Basic and acidic residues" evidence="5">
    <location>
        <begin position="570"/>
        <end position="599"/>
    </location>
</feature>
<protein>
    <submittedName>
        <fullName evidence="8">DEAD/DEAH box helicase family protein</fullName>
    </submittedName>
</protein>
<dbReference type="SMART" id="SM00487">
    <property type="entry name" value="DEXDc"/>
    <property type="match status" value="1"/>
</dbReference>
<dbReference type="Pfam" id="PF00271">
    <property type="entry name" value="Helicase_C"/>
    <property type="match status" value="1"/>
</dbReference>
<evidence type="ECO:0000256" key="5">
    <source>
        <dbReference type="SAM" id="MobiDB-lite"/>
    </source>
</evidence>
<comment type="caution">
    <text evidence="8">The sequence shown here is derived from an EMBL/GenBank/DDBJ whole genome shotgun (WGS) entry which is preliminary data.</text>
</comment>
<evidence type="ECO:0000259" key="7">
    <source>
        <dbReference type="PROSITE" id="PS51194"/>
    </source>
</evidence>
<dbReference type="CDD" id="cd17926">
    <property type="entry name" value="DEXHc_RE"/>
    <property type="match status" value="1"/>
</dbReference>
<evidence type="ECO:0000256" key="3">
    <source>
        <dbReference type="ARBA" id="ARBA00022806"/>
    </source>
</evidence>
<dbReference type="GO" id="GO:0016787">
    <property type="term" value="F:hydrolase activity"/>
    <property type="evidence" value="ECO:0007669"/>
    <property type="project" value="UniProtKB-KW"/>
</dbReference>
<gene>
    <name evidence="8" type="ORF">JTZ10_22990</name>
</gene>
<evidence type="ECO:0000313" key="9">
    <source>
        <dbReference type="Proteomes" id="UP001195196"/>
    </source>
</evidence>
<dbReference type="PANTHER" id="PTHR11274:SF0">
    <property type="entry name" value="GENERAL TRANSCRIPTION AND DNA REPAIR FACTOR IIH HELICASE SUBUNIT XPB"/>
    <property type="match status" value="1"/>
</dbReference>
<organism evidence="8 9">
    <name type="scientific">Gordonia rubripertincta</name>
    <name type="common">Rhodococcus corallinus</name>
    <dbReference type="NCBI Taxonomy" id="36822"/>
    <lineage>
        <taxon>Bacteria</taxon>
        <taxon>Bacillati</taxon>
        <taxon>Actinomycetota</taxon>
        <taxon>Actinomycetes</taxon>
        <taxon>Mycobacteriales</taxon>
        <taxon>Gordoniaceae</taxon>
        <taxon>Gordonia</taxon>
    </lineage>
</organism>
<dbReference type="Pfam" id="PF04851">
    <property type="entry name" value="ResIII"/>
    <property type="match status" value="1"/>
</dbReference>
<keyword evidence="3 8" id="KW-0347">Helicase</keyword>
<keyword evidence="2" id="KW-0378">Hydrolase</keyword>
<proteinExistence type="predicted"/>
<name>A0AAW4GA40_GORRU</name>
<dbReference type="EMBL" id="JAFFGU010000028">
    <property type="protein sequence ID" value="MBM7280611.1"/>
    <property type="molecule type" value="Genomic_DNA"/>
</dbReference>
<dbReference type="PANTHER" id="PTHR11274">
    <property type="entry name" value="RAD25/XP-B DNA REPAIR HELICASE"/>
    <property type="match status" value="1"/>
</dbReference>
<evidence type="ECO:0000259" key="6">
    <source>
        <dbReference type="PROSITE" id="PS51192"/>
    </source>
</evidence>
<dbReference type="PROSITE" id="PS51194">
    <property type="entry name" value="HELICASE_CTER"/>
    <property type="match status" value="1"/>
</dbReference>
<feature type="domain" description="Helicase ATP-binding" evidence="6">
    <location>
        <begin position="13"/>
        <end position="163"/>
    </location>
</feature>
<feature type="domain" description="Helicase C-terminal" evidence="7">
    <location>
        <begin position="256"/>
        <end position="431"/>
    </location>
</feature>
<keyword evidence="1" id="KW-0547">Nucleotide-binding</keyword>
<dbReference type="GO" id="GO:0005524">
    <property type="term" value="F:ATP binding"/>
    <property type="evidence" value="ECO:0007669"/>
    <property type="project" value="UniProtKB-KW"/>
</dbReference>
<dbReference type="InterPro" id="IPR050615">
    <property type="entry name" value="ATP-dep_DNA_Helicase"/>
</dbReference>
<dbReference type="SUPFAM" id="SSF88659">
    <property type="entry name" value="Sigma3 and sigma4 domains of RNA polymerase sigma factors"/>
    <property type="match status" value="1"/>
</dbReference>
<evidence type="ECO:0000256" key="2">
    <source>
        <dbReference type="ARBA" id="ARBA00022801"/>
    </source>
</evidence>
<dbReference type="AlphaFoldDB" id="A0AAW4GA40"/>
<dbReference type="InterPro" id="IPR006935">
    <property type="entry name" value="Helicase/UvrB_N"/>
</dbReference>
<dbReference type="Proteomes" id="UP001195196">
    <property type="component" value="Unassembled WGS sequence"/>
</dbReference>
<keyword evidence="4" id="KW-0067">ATP-binding</keyword>
<dbReference type="Gene3D" id="3.40.50.300">
    <property type="entry name" value="P-loop containing nucleotide triphosphate hydrolases"/>
    <property type="match status" value="2"/>
</dbReference>
<dbReference type="GO" id="GO:0004386">
    <property type="term" value="F:helicase activity"/>
    <property type="evidence" value="ECO:0007669"/>
    <property type="project" value="UniProtKB-KW"/>
</dbReference>
<dbReference type="InterPro" id="IPR036388">
    <property type="entry name" value="WH-like_DNA-bd_sf"/>
</dbReference>
<dbReference type="RefSeq" id="WP_204719044.1">
    <property type="nucleotide sequence ID" value="NZ_JAFFGU010000028.1"/>
</dbReference>
<sequence length="710" mass="77592">MKALRAWQKEALDEWRSLGRRAVVEAVTGSGKTEVGIAATLEAVAEGRRVLVVVPSRDLLRQWHNRLIAASSTLRVGRRGDGNQDSFRRYDVIVTTVQSAVMPAAERPPAGALIVADEVHRYAADSFANVLSDSFDDRLGLTATLERSDDGIDRVLLPFFENVISGCTYQRGYDDGILAPVNVALVPVPFSPQERARYENLDEVARTERNNLISKYGCRAEPFGSYLQDVQLLAKDEFGGDPSVRSARRYLKAFSDRRDLLASISGKDEALATVAPGLARSSRTLVFAETKSAAASAAETLLQEGVAAAPYTSDLSRNDRIALLQSFKDGRLTTLAAPRVLDEGIDVPEADVGIVLAASRTRRQMIQRMGRVIRPKADGRAAVFLIFYAEGSSEDPKLGAHGTFLEQLTDIAQSIETVEVHSVPALLKEWLPEARTSSPTTSYSERDMAVNAAKTVAQSAAVVQQVSSHIRGVVASMVRRKQPDNLDNILRALVDLDPDEAEILIYRFGLDGDDPLDYGTIAARLGRTYDEVVQLGDDALEKLRLPSVGVPDQPRVATPVVGVETLSKTTDLRSSKPTSEHKEVTKRQEGEAFRVEQRSPNRPGIRTIQLPTKPGGRQGAPARRNKVAIYMECEGGFMPGALLDTDDWSVILDEPAAGRRRFEDPDEAARAQLAFYGDERSQVDGWSLWTVKESGQPIAALKSGHHEVTA</sequence>
<evidence type="ECO:0000256" key="1">
    <source>
        <dbReference type="ARBA" id="ARBA00022741"/>
    </source>
</evidence>
<dbReference type="Gene3D" id="1.10.10.10">
    <property type="entry name" value="Winged helix-like DNA-binding domain superfamily/Winged helix DNA-binding domain"/>
    <property type="match status" value="1"/>
</dbReference>
<dbReference type="InterPro" id="IPR013324">
    <property type="entry name" value="RNA_pol_sigma_r3/r4-like"/>
</dbReference>
<accession>A0AAW4GA40</accession>
<evidence type="ECO:0000256" key="4">
    <source>
        <dbReference type="ARBA" id="ARBA00022840"/>
    </source>
</evidence>
<reference evidence="8" key="1">
    <citation type="submission" date="2021-02" db="EMBL/GenBank/DDBJ databases">
        <title>Taxonomy, biology and ecology of Rhodococcus bacteria occurring in California pistachio and other woody hosts as revealed by genome sequence analyses.</title>
        <authorList>
            <person name="Riely B."/>
            <person name="Gai Y."/>
        </authorList>
    </citation>
    <scope>NUCLEOTIDE SEQUENCE</scope>
    <source>
        <strain evidence="8">BP-295</strain>
    </source>
</reference>
<dbReference type="PROSITE" id="PS51192">
    <property type="entry name" value="HELICASE_ATP_BIND_1"/>
    <property type="match status" value="1"/>
</dbReference>